<keyword evidence="6" id="KW-0862">Zinc</keyword>
<feature type="domain" description="DWNN" evidence="9">
    <location>
        <begin position="3"/>
        <end position="76"/>
    </location>
</feature>
<dbReference type="InterPro" id="IPR003613">
    <property type="entry name" value="Ubox_domain"/>
</dbReference>
<dbReference type="InterPro" id="IPR033489">
    <property type="entry name" value="RBBP6"/>
</dbReference>
<keyword evidence="5" id="KW-0863">Zinc-finger</keyword>
<sequence>MSVYFKFKSAKDFHSLPIEGQFISIGNLKDTIFKSKHFGRGNDFDLVVSNAQTNEEYTDEAALIMRNTSVLIRRVPGRPRMPIVANIEEVKAVEDNTQNITLDTSNAATQLSTVNPEESEWDDFGNDPYAIIPEGQQAQSFNLANISSADELDEDSKLRAVLETSSLDWSSQNDGPRGRGCARGIGSRMGGGRGFGRGLFEHQNPPPGYVCHRCNVPGHFIQHCPTNGNPAFDPKRFKPPTGIPKSMLMTTPDGSYSLPGGAVAVLQPNEAAFEKEIEGIPTIARAAAVSAELLPENLRCPLCKEIMKDAVLTSKCCFNSFCDKCIREHIINQSKCACGATEVLADDLLPNKTLRETINQLLECAATSSQEKAGSIVQAQDMQSSVPVQEKIPSPAVSGLMVEAKGPTPAEECSLEVANAIKPLVASDATPESGTAKNSRSPEKSPLKKDHAEKPPIGDQAKKKKKKKQRPPTEEVGNVNGFMPMAGPGFNPFFNGAMPPMPMDPFMGAAPFPGPMHPFLGLPPAPFAGGLPPVPDPFMAQPYMNMMPPAPRDLAELALGNMGMNMGPPPMMHMGENFEARRVDFRRGRDRERPSIKSDREREHSRERDARRERRESSSARDNSVNKHRPSTSQAAYRPERSERSERSERPERVSTQERDHRVRSPDTSHHHSPRRTKRRSSHQETEEAATEDPPAAADLPPQSKKLKGSVFSRISFPEGGSTSKMAKESEVLAPQPPPHPSRKSSSRAKEVPAPAKEPRLRSKRSYDAEEDESSDEDRHFKRRSRRKEEYADMAEEERRHSRRSKEHDRTHHHRSSSRQRD</sequence>
<evidence type="ECO:0000256" key="3">
    <source>
        <dbReference type="ARBA" id="ARBA00022679"/>
    </source>
</evidence>
<evidence type="ECO:0000259" key="9">
    <source>
        <dbReference type="PROSITE" id="PS51282"/>
    </source>
</evidence>
<keyword evidence="11" id="KW-1185">Reference proteome</keyword>
<dbReference type="Pfam" id="PF13696">
    <property type="entry name" value="zf-CCHC_2"/>
    <property type="match status" value="1"/>
</dbReference>
<keyword evidence="7" id="KW-0539">Nucleus</keyword>
<evidence type="ECO:0000313" key="11">
    <source>
        <dbReference type="Proteomes" id="UP001151287"/>
    </source>
</evidence>
<comment type="pathway">
    <text evidence="2">Protein modification; protein ubiquitination.</text>
</comment>
<feature type="compositionally biased region" description="Polar residues" evidence="8">
    <location>
        <begin position="430"/>
        <end position="439"/>
    </location>
</feature>
<feature type="compositionally biased region" description="Basic residues" evidence="8">
    <location>
        <begin position="671"/>
        <end position="681"/>
    </location>
</feature>
<evidence type="ECO:0000256" key="8">
    <source>
        <dbReference type="SAM" id="MobiDB-lite"/>
    </source>
</evidence>
<dbReference type="Gene3D" id="4.10.60.10">
    <property type="entry name" value="Zinc finger, CCHC-type"/>
    <property type="match status" value="1"/>
</dbReference>
<comment type="subcellular location">
    <subcellularLocation>
        <location evidence="1">Nucleus</location>
    </subcellularLocation>
</comment>
<reference evidence="10" key="1">
    <citation type="journal article" date="2022" name="Cell">
        <title>Repeat-based holocentromeres influence genome architecture and karyotype evolution.</title>
        <authorList>
            <person name="Hofstatter P.G."/>
            <person name="Thangavel G."/>
            <person name="Lux T."/>
            <person name="Neumann P."/>
            <person name="Vondrak T."/>
            <person name="Novak P."/>
            <person name="Zhang M."/>
            <person name="Costa L."/>
            <person name="Castellani M."/>
            <person name="Scott A."/>
            <person name="Toegelov H."/>
            <person name="Fuchs J."/>
            <person name="Mata-Sucre Y."/>
            <person name="Dias Y."/>
            <person name="Vanzela A.L.L."/>
            <person name="Huettel B."/>
            <person name="Almeida C.C.S."/>
            <person name="Simkova H."/>
            <person name="Souza G."/>
            <person name="Pedrosa-Harand A."/>
            <person name="Macas J."/>
            <person name="Mayer K.F.X."/>
            <person name="Houben A."/>
            <person name="Marques A."/>
        </authorList>
    </citation>
    <scope>NUCLEOTIDE SEQUENCE</scope>
    <source>
        <strain evidence="10">RhyBre1mFocal</strain>
    </source>
</reference>
<dbReference type="GO" id="GO:0016567">
    <property type="term" value="P:protein ubiquitination"/>
    <property type="evidence" value="ECO:0007669"/>
    <property type="project" value="InterPro"/>
</dbReference>
<dbReference type="SMART" id="SM01180">
    <property type="entry name" value="DWNN"/>
    <property type="match status" value="1"/>
</dbReference>
<dbReference type="InterPro" id="IPR013083">
    <property type="entry name" value="Znf_RING/FYVE/PHD"/>
</dbReference>
<dbReference type="SUPFAM" id="SSF57850">
    <property type="entry name" value="RING/U-box"/>
    <property type="match status" value="1"/>
</dbReference>
<keyword evidence="3" id="KW-0808">Transferase</keyword>
<dbReference type="GO" id="GO:0005634">
    <property type="term" value="C:nucleus"/>
    <property type="evidence" value="ECO:0007669"/>
    <property type="project" value="UniProtKB-SubCell"/>
</dbReference>
<dbReference type="Gene3D" id="3.10.20.90">
    <property type="entry name" value="Phosphatidylinositol 3-kinase Catalytic Subunit, Chain A, domain 1"/>
    <property type="match status" value="1"/>
</dbReference>
<dbReference type="PANTHER" id="PTHR15439:SF0">
    <property type="entry name" value="CELL DIVISION CYCLE AND APOPTOSIS REGULATOR PROTEIN 1-RELATED"/>
    <property type="match status" value="1"/>
</dbReference>
<dbReference type="PANTHER" id="PTHR15439">
    <property type="entry name" value="RETINOBLASTOMA-BINDING PROTEIN 6"/>
    <property type="match status" value="1"/>
</dbReference>
<comment type="caution">
    <text evidence="10">The sequence shown here is derived from an EMBL/GenBank/DDBJ whole genome shotgun (WGS) entry which is preliminary data.</text>
</comment>
<feature type="compositionally biased region" description="Basic and acidic residues" evidence="8">
    <location>
        <begin position="757"/>
        <end position="768"/>
    </location>
</feature>
<dbReference type="Pfam" id="PF04564">
    <property type="entry name" value="U-box"/>
    <property type="match status" value="1"/>
</dbReference>
<feature type="compositionally biased region" description="Basic residues" evidence="8">
    <location>
        <begin position="801"/>
        <end position="822"/>
    </location>
</feature>
<protein>
    <recommendedName>
        <fullName evidence="9">DWNN domain-containing protein</fullName>
    </recommendedName>
</protein>
<evidence type="ECO:0000256" key="7">
    <source>
        <dbReference type="ARBA" id="ARBA00023242"/>
    </source>
</evidence>
<accession>A0A9Q0HIG0</accession>
<evidence type="ECO:0000256" key="5">
    <source>
        <dbReference type="ARBA" id="ARBA00022771"/>
    </source>
</evidence>
<dbReference type="GO" id="GO:0006511">
    <property type="term" value="P:ubiquitin-dependent protein catabolic process"/>
    <property type="evidence" value="ECO:0007669"/>
    <property type="project" value="TreeGrafter"/>
</dbReference>
<name>A0A9Q0HIG0_9POAL</name>
<dbReference type="GO" id="GO:0006397">
    <property type="term" value="P:mRNA processing"/>
    <property type="evidence" value="ECO:0007669"/>
    <property type="project" value="InterPro"/>
</dbReference>
<feature type="region of interest" description="Disordered" evidence="8">
    <location>
        <begin position="426"/>
        <end position="481"/>
    </location>
</feature>
<organism evidence="10 11">
    <name type="scientific">Rhynchospora breviuscula</name>
    <dbReference type="NCBI Taxonomy" id="2022672"/>
    <lineage>
        <taxon>Eukaryota</taxon>
        <taxon>Viridiplantae</taxon>
        <taxon>Streptophyta</taxon>
        <taxon>Embryophyta</taxon>
        <taxon>Tracheophyta</taxon>
        <taxon>Spermatophyta</taxon>
        <taxon>Magnoliopsida</taxon>
        <taxon>Liliopsida</taxon>
        <taxon>Poales</taxon>
        <taxon>Cyperaceae</taxon>
        <taxon>Cyperoideae</taxon>
        <taxon>Rhynchosporeae</taxon>
        <taxon>Rhynchospora</taxon>
    </lineage>
</organism>
<dbReference type="CDD" id="cd16620">
    <property type="entry name" value="vRING-HC-C4C4_RBBP6"/>
    <property type="match status" value="1"/>
</dbReference>
<dbReference type="AlphaFoldDB" id="A0A9Q0HIG0"/>
<dbReference type="GO" id="GO:0061630">
    <property type="term" value="F:ubiquitin protein ligase activity"/>
    <property type="evidence" value="ECO:0007669"/>
    <property type="project" value="InterPro"/>
</dbReference>
<proteinExistence type="predicted"/>
<evidence type="ECO:0000313" key="10">
    <source>
        <dbReference type="EMBL" id="KAJ1687359.1"/>
    </source>
</evidence>
<dbReference type="EMBL" id="JAMQYH010000005">
    <property type="protein sequence ID" value="KAJ1687359.1"/>
    <property type="molecule type" value="Genomic_DNA"/>
</dbReference>
<keyword evidence="4" id="KW-0479">Metal-binding</keyword>
<dbReference type="OrthoDB" id="106784at2759"/>
<evidence type="ECO:0000256" key="6">
    <source>
        <dbReference type="ARBA" id="ARBA00022833"/>
    </source>
</evidence>
<evidence type="ECO:0000256" key="2">
    <source>
        <dbReference type="ARBA" id="ARBA00004906"/>
    </source>
</evidence>
<gene>
    <name evidence="10" type="ORF">LUZ63_018749</name>
</gene>
<dbReference type="Gene3D" id="3.30.40.10">
    <property type="entry name" value="Zinc/RING finger domain, C3HC4 (zinc finger)"/>
    <property type="match status" value="1"/>
</dbReference>
<evidence type="ECO:0000256" key="1">
    <source>
        <dbReference type="ARBA" id="ARBA00004123"/>
    </source>
</evidence>
<dbReference type="InterPro" id="IPR014891">
    <property type="entry name" value="DWNN_domain"/>
</dbReference>
<dbReference type="PROSITE" id="PS51282">
    <property type="entry name" value="DWNN"/>
    <property type="match status" value="1"/>
</dbReference>
<dbReference type="GO" id="GO:0008270">
    <property type="term" value="F:zinc ion binding"/>
    <property type="evidence" value="ECO:0007669"/>
    <property type="project" value="UniProtKB-KW"/>
</dbReference>
<dbReference type="InterPro" id="IPR025829">
    <property type="entry name" value="Zn_knuckle_CX2CX3GHX4C"/>
</dbReference>
<feature type="compositionally biased region" description="Basic and acidic residues" evidence="8">
    <location>
        <begin position="638"/>
        <end position="670"/>
    </location>
</feature>
<feature type="region of interest" description="Disordered" evidence="8">
    <location>
        <begin position="583"/>
        <end position="822"/>
    </location>
</feature>
<evidence type="ECO:0000256" key="4">
    <source>
        <dbReference type="ARBA" id="ARBA00022723"/>
    </source>
</evidence>
<feature type="compositionally biased region" description="Basic and acidic residues" evidence="8">
    <location>
        <begin position="440"/>
        <end position="456"/>
    </location>
</feature>
<feature type="compositionally biased region" description="Basic and acidic residues" evidence="8">
    <location>
        <begin position="583"/>
        <end position="619"/>
    </location>
</feature>
<dbReference type="Proteomes" id="UP001151287">
    <property type="component" value="Unassembled WGS sequence"/>
</dbReference>
<dbReference type="Pfam" id="PF08783">
    <property type="entry name" value="DWNN"/>
    <property type="match status" value="1"/>
</dbReference>